<accession>A0A6B0U2V6</accession>
<dbReference type="EMBL" id="GIFC01002588">
    <property type="protein sequence ID" value="MXU84671.1"/>
    <property type="molecule type" value="Transcribed_RNA"/>
</dbReference>
<reference evidence="1" key="1">
    <citation type="submission" date="2019-12" db="EMBL/GenBank/DDBJ databases">
        <title>An insight into the sialome of adult female Ixodes ricinus ticks feeding for 6 days.</title>
        <authorList>
            <person name="Perner J."/>
            <person name="Ribeiro J.M.C."/>
        </authorList>
    </citation>
    <scope>NUCLEOTIDE SEQUENCE</scope>
    <source>
        <strain evidence="1">Semi-engorged</strain>
        <tissue evidence="1">Salivary glands</tissue>
    </source>
</reference>
<dbReference type="PROSITE" id="PS51257">
    <property type="entry name" value="PROKAR_LIPOPROTEIN"/>
    <property type="match status" value="1"/>
</dbReference>
<organism evidence="1">
    <name type="scientific">Ixodes ricinus</name>
    <name type="common">Common tick</name>
    <name type="synonym">Acarus ricinus</name>
    <dbReference type="NCBI Taxonomy" id="34613"/>
    <lineage>
        <taxon>Eukaryota</taxon>
        <taxon>Metazoa</taxon>
        <taxon>Ecdysozoa</taxon>
        <taxon>Arthropoda</taxon>
        <taxon>Chelicerata</taxon>
        <taxon>Arachnida</taxon>
        <taxon>Acari</taxon>
        <taxon>Parasitiformes</taxon>
        <taxon>Ixodida</taxon>
        <taxon>Ixodoidea</taxon>
        <taxon>Ixodidae</taxon>
        <taxon>Ixodinae</taxon>
        <taxon>Ixodes</taxon>
    </lineage>
</organism>
<proteinExistence type="predicted"/>
<protein>
    <submittedName>
        <fullName evidence="1">Putative secreted protein</fullName>
    </submittedName>
</protein>
<name>A0A6B0U2V6_IXORI</name>
<evidence type="ECO:0000313" key="1">
    <source>
        <dbReference type="EMBL" id="MXU84671.1"/>
    </source>
</evidence>
<dbReference type="AlphaFoldDB" id="A0A6B0U2V6"/>
<sequence>MSVPGRRRRFGALSVLSGLAACGRQTGSAKGLNIFQEAVDHGCCILERLQCSQNCVSRVPGSRVWLLWRFDPIFVTRCIVVC</sequence>